<dbReference type="AlphaFoldDB" id="A0A2N6KKD2"/>
<dbReference type="SUPFAM" id="SSF52402">
    <property type="entry name" value="Adenine nucleotide alpha hydrolases-like"/>
    <property type="match status" value="1"/>
</dbReference>
<organism evidence="3 4">
    <name type="scientific">Fischerella thermalis CCMEE 5268</name>
    <dbReference type="NCBI Taxonomy" id="2019662"/>
    <lineage>
        <taxon>Bacteria</taxon>
        <taxon>Bacillati</taxon>
        <taxon>Cyanobacteriota</taxon>
        <taxon>Cyanophyceae</taxon>
        <taxon>Nostocales</taxon>
        <taxon>Hapalosiphonaceae</taxon>
        <taxon>Fischerella</taxon>
    </lineage>
</organism>
<dbReference type="Gene3D" id="3.40.50.620">
    <property type="entry name" value="HUPs"/>
    <property type="match status" value="1"/>
</dbReference>
<dbReference type="InterPro" id="IPR006016">
    <property type="entry name" value="UspA"/>
</dbReference>
<evidence type="ECO:0000313" key="3">
    <source>
        <dbReference type="EMBL" id="PMB00125.1"/>
    </source>
</evidence>
<comment type="caution">
    <text evidence="3">The sequence shown here is derived from an EMBL/GenBank/DDBJ whole genome shotgun (WGS) entry which is preliminary data.</text>
</comment>
<proteinExistence type="inferred from homology"/>
<name>A0A2N6KKD2_9CYAN</name>
<dbReference type="InterPro" id="IPR006015">
    <property type="entry name" value="Universal_stress_UspA"/>
</dbReference>
<feature type="domain" description="UspA" evidence="2">
    <location>
        <begin position="1"/>
        <end position="146"/>
    </location>
</feature>
<dbReference type="Pfam" id="PF00582">
    <property type="entry name" value="Usp"/>
    <property type="match status" value="1"/>
</dbReference>
<gene>
    <name evidence="3" type="ORF">CEN50_04555</name>
</gene>
<dbReference type="PANTHER" id="PTHR46268:SF8">
    <property type="entry name" value="UNIVERSAL STRESS PROTEIN SLL1388"/>
    <property type="match status" value="1"/>
</dbReference>
<dbReference type="PRINTS" id="PR01438">
    <property type="entry name" value="UNVRSLSTRESS"/>
</dbReference>
<dbReference type="CDD" id="cd00293">
    <property type="entry name" value="USP-like"/>
    <property type="match status" value="1"/>
</dbReference>
<reference evidence="3 4" key="1">
    <citation type="submission" date="2017-07" db="EMBL/GenBank/DDBJ databases">
        <title>Genomes of Fischerella (Mastigocladus) sp. strains.</title>
        <authorList>
            <person name="Miller S.R."/>
        </authorList>
    </citation>
    <scope>NUCLEOTIDE SEQUENCE [LARGE SCALE GENOMIC DNA]</scope>
    <source>
        <strain evidence="3 4">CCMEE 5268</strain>
    </source>
</reference>
<evidence type="ECO:0000256" key="1">
    <source>
        <dbReference type="ARBA" id="ARBA00008791"/>
    </source>
</evidence>
<evidence type="ECO:0000259" key="2">
    <source>
        <dbReference type="Pfam" id="PF00582"/>
    </source>
</evidence>
<dbReference type="PANTHER" id="PTHR46268">
    <property type="entry name" value="STRESS RESPONSE PROTEIN NHAX"/>
    <property type="match status" value="1"/>
</dbReference>
<dbReference type="InterPro" id="IPR014729">
    <property type="entry name" value="Rossmann-like_a/b/a_fold"/>
</dbReference>
<protein>
    <submittedName>
        <fullName evidence="3">Universal stress protein UspA</fullName>
    </submittedName>
</protein>
<evidence type="ECO:0000313" key="4">
    <source>
        <dbReference type="Proteomes" id="UP000235025"/>
    </source>
</evidence>
<dbReference type="EMBL" id="NMQA01000048">
    <property type="protein sequence ID" value="PMB00125.1"/>
    <property type="molecule type" value="Genomic_DNA"/>
</dbReference>
<dbReference type="RefSeq" id="WP_102171645.1">
    <property type="nucleotide sequence ID" value="NZ_NMQA01000048.1"/>
</dbReference>
<dbReference type="Proteomes" id="UP000235025">
    <property type="component" value="Unassembled WGS sequence"/>
</dbReference>
<accession>A0A2N6KKD2</accession>
<sequence>MLHRILVPIASSDSVGKFIFQEALDLAKVTGANMRLLHVLSLDDKDTPGILSLMNTPESKKRWEEFEKPGLDLLKSFANEAIAAGVPTEYSQILGSPSRIICETAKTWEADLIIMGRRGISGISELILGSVSNYVTHHAPCSVLVVQSSTSAKSENPKETELTNISSR</sequence>
<comment type="similarity">
    <text evidence="1">Belongs to the universal stress protein A family.</text>
</comment>